<dbReference type="InterPro" id="IPR008547">
    <property type="entry name" value="DUF829_TMEM53"/>
</dbReference>
<evidence type="ECO:0000313" key="7">
    <source>
        <dbReference type="EMBL" id="KAJ3262270.1"/>
    </source>
</evidence>
<reference evidence="7" key="1">
    <citation type="submission" date="2020-05" db="EMBL/GenBank/DDBJ databases">
        <title>Phylogenomic resolution of chytrid fungi.</title>
        <authorList>
            <person name="Stajich J.E."/>
            <person name="Amses K."/>
            <person name="Simmons R."/>
            <person name="Seto K."/>
            <person name="Myers J."/>
            <person name="Bonds A."/>
            <person name="Quandt C.A."/>
            <person name="Barry K."/>
            <person name="Liu P."/>
            <person name="Grigoriev I."/>
            <person name="Longcore J.E."/>
            <person name="James T.Y."/>
        </authorList>
    </citation>
    <scope>NUCLEOTIDE SEQUENCE</scope>
    <source>
        <strain evidence="7">PLAUS21</strain>
    </source>
</reference>
<keyword evidence="2" id="KW-0812">Transmembrane</keyword>
<evidence type="ECO:0000313" key="8">
    <source>
        <dbReference type="Proteomes" id="UP001210925"/>
    </source>
</evidence>
<organism evidence="7 8">
    <name type="scientific">Boothiomyces macroporosus</name>
    <dbReference type="NCBI Taxonomy" id="261099"/>
    <lineage>
        <taxon>Eukaryota</taxon>
        <taxon>Fungi</taxon>
        <taxon>Fungi incertae sedis</taxon>
        <taxon>Chytridiomycota</taxon>
        <taxon>Chytridiomycota incertae sedis</taxon>
        <taxon>Chytridiomycetes</taxon>
        <taxon>Rhizophydiales</taxon>
        <taxon>Terramycetaceae</taxon>
        <taxon>Boothiomyces</taxon>
    </lineage>
</organism>
<evidence type="ECO:0000256" key="5">
    <source>
        <dbReference type="ARBA" id="ARBA00023242"/>
    </source>
</evidence>
<name>A0AAD5UNP9_9FUNG</name>
<dbReference type="SUPFAM" id="SSF53474">
    <property type="entry name" value="alpha/beta-Hydrolases"/>
    <property type="match status" value="1"/>
</dbReference>
<proteinExistence type="inferred from homology"/>
<keyword evidence="5" id="KW-0539">Nucleus</keyword>
<evidence type="ECO:0000256" key="6">
    <source>
        <dbReference type="ARBA" id="ARBA00034303"/>
    </source>
</evidence>
<evidence type="ECO:0000256" key="1">
    <source>
        <dbReference type="ARBA" id="ARBA00007387"/>
    </source>
</evidence>
<keyword evidence="4" id="KW-0472">Membrane</keyword>
<dbReference type="GO" id="GO:0005640">
    <property type="term" value="C:nuclear outer membrane"/>
    <property type="evidence" value="ECO:0007669"/>
    <property type="project" value="UniProtKB-SubCell"/>
</dbReference>
<dbReference type="Proteomes" id="UP001210925">
    <property type="component" value="Unassembled WGS sequence"/>
</dbReference>
<comment type="caution">
    <text evidence="7">The sequence shown here is derived from an EMBL/GenBank/DDBJ whole genome shotgun (WGS) entry which is preliminary data.</text>
</comment>
<evidence type="ECO:0000256" key="4">
    <source>
        <dbReference type="ARBA" id="ARBA00023136"/>
    </source>
</evidence>
<comment type="similarity">
    <text evidence="1">Belongs to the TMEM53 family.</text>
</comment>
<evidence type="ECO:0000256" key="3">
    <source>
        <dbReference type="ARBA" id="ARBA00022989"/>
    </source>
</evidence>
<gene>
    <name evidence="7" type="ORF">HK103_002683</name>
</gene>
<dbReference type="AlphaFoldDB" id="A0AAD5UNP9"/>
<dbReference type="Pfam" id="PF05705">
    <property type="entry name" value="DUF829"/>
    <property type="match status" value="1"/>
</dbReference>
<sequence length="268" mass="30604">MEMVGQKQAFQKLRGNSFISSDFLTNTSNVIVVCGWMNGKAPAVLKYASLYTSLGYRVLVLTSTTRSFLLSSAPYIPTTIGLGGCRFIPHLMSNGGIGSWVGFTKQYERLFGAPAEIEAMILDSCPSLHKPERPAKLTAFYTHYSPFWKTLISYIIRPLEIFINWYGRMFPQRTMFERNRKLLVEGYKEIPKLFLYSEGDKFVSSKDVEEVIQQCKDQGTMVESFDFGLHSDHVAHMRSHPVKYEELICGFIGKYVYNKHKNQLSSKL</sequence>
<dbReference type="EMBL" id="JADGKB010000002">
    <property type="protein sequence ID" value="KAJ3262270.1"/>
    <property type="molecule type" value="Genomic_DNA"/>
</dbReference>
<comment type="subcellular location">
    <subcellularLocation>
        <location evidence="6">Nucleus outer membrane</location>
        <topology evidence="6">Single-pass membrane protein</topology>
    </subcellularLocation>
</comment>
<evidence type="ECO:0008006" key="9">
    <source>
        <dbReference type="Google" id="ProtNLM"/>
    </source>
</evidence>
<dbReference type="InterPro" id="IPR029058">
    <property type="entry name" value="AB_hydrolase_fold"/>
</dbReference>
<accession>A0AAD5UNP9</accession>
<dbReference type="PANTHER" id="PTHR12265">
    <property type="entry name" value="TRANSMEMBRANE PROTEIN 53"/>
    <property type="match status" value="1"/>
</dbReference>
<keyword evidence="8" id="KW-1185">Reference proteome</keyword>
<dbReference type="PANTHER" id="PTHR12265:SF30">
    <property type="entry name" value="TRANSMEMBRANE PROTEIN 53"/>
    <property type="match status" value="1"/>
</dbReference>
<keyword evidence="3" id="KW-1133">Transmembrane helix</keyword>
<protein>
    <recommendedName>
        <fullName evidence="9">Indole-diterpene biosynthesis protein PaxU</fullName>
    </recommendedName>
</protein>
<evidence type="ECO:0000256" key="2">
    <source>
        <dbReference type="ARBA" id="ARBA00022692"/>
    </source>
</evidence>